<accession>A0A4Y2F9J8</accession>
<comment type="caution">
    <text evidence="3">The sequence shown here is derived from an EMBL/GenBank/DDBJ whole genome shotgun (WGS) entry which is preliminary data.</text>
</comment>
<sequence length="113" mass="13509">MFPSVNLQLRKEYKPKHQKRKNETGRMGQRQRDKSGCKQFLKGIQFEDSEKLQLSEKADIRPILKEREIKDRQKVPRRDKSGCKQMLKGMQFEDREKLQLSEKVDFRPMLKGS</sequence>
<feature type="compositionally biased region" description="Basic and acidic residues" evidence="1">
    <location>
        <begin position="65"/>
        <end position="82"/>
    </location>
</feature>
<evidence type="ECO:0000313" key="2">
    <source>
        <dbReference type="EMBL" id="GBM38142.1"/>
    </source>
</evidence>
<dbReference type="Proteomes" id="UP000499080">
    <property type="component" value="Unassembled WGS sequence"/>
</dbReference>
<evidence type="ECO:0000313" key="4">
    <source>
        <dbReference type="Proteomes" id="UP000499080"/>
    </source>
</evidence>
<keyword evidence="4" id="KW-1185">Reference proteome</keyword>
<dbReference type="EMBL" id="BGPR01095365">
    <property type="protein sequence ID" value="GBM38173.1"/>
    <property type="molecule type" value="Genomic_DNA"/>
</dbReference>
<evidence type="ECO:0000256" key="1">
    <source>
        <dbReference type="SAM" id="MobiDB-lite"/>
    </source>
</evidence>
<name>A0A4Y2F9J8_ARAVE</name>
<reference evidence="3 4" key="1">
    <citation type="journal article" date="2019" name="Sci. Rep.">
        <title>Orb-weaving spider Araneus ventricosus genome elucidates the spidroin gene catalogue.</title>
        <authorList>
            <person name="Kono N."/>
            <person name="Nakamura H."/>
            <person name="Ohtoshi R."/>
            <person name="Moran D.A.P."/>
            <person name="Shinohara A."/>
            <person name="Yoshida Y."/>
            <person name="Fujiwara M."/>
            <person name="Mori M."/>
            <person name="Tomita M."/>
            <person name="Arakawa K."/>
        </authorList>
    </citation>
    <scope>NUCLEOTIDE SEQUENCE [LARGE SCALE GENOMIC DNA]</scope>
</reference>
<evidence type="ECO:0000313" key="3">
    <source>
        <dbReference type="EMBL" id="GBM38173.1"/>
    </source>
</evidence>
<protein>
    <submittedName>
        <fullName evidence="3">Uncharacterized protein</fullName>
    </submittedName>
</protein>
<feature type="region of interest" description="Disordered" evidence="1">
    <location>
        <begin position="65"/>
        <end position="90"/>
    </location>
</feature>
<proteinExistence type="predicted"/>
<dbReference type="AlphaFoldDB" id="A0A4Y2F9J8"/>
<dbReference type="EMBL" id="BGPR01095357">
    <property type="protein sequence ID" value="GBM38142.1"/>
    <property type="molecule type" value="Genomic_DNA"/>
</dbReference>
<feature type="region of interest" description="Disordered" evidence="1">
    <location>
        <begin position="1"/>
        <end position="36"/>
    </location>
</feature>
<organism evidence="3 4">
    <name type="scientific">Araneus ventricosus</name>
    <name type="common">Orbweaver spider</name>
    <name type="synonym">Epeira ventricosa</name>
    <dbReference type="NCBI Taxonomy" id="182803"/>
    <lineage>
        <taxon>Eukaryota</taxon>
        <taxon>Metazoa</taxon>
        <taxon>Ecdysozoa</taxon>
        <taxon>Arthropoda</taxon>
        <taxon>Chelicerata</taxon>
        <taxon>Arachnida</taxon>
        <taxon>Araneae</taxon>
        <taxon>Araneomorphae</taxon>
        <taxon>Entelegynae</taxon>
        <taxon>Araneoidea</taxon>
        <taxon>Araneidae</taxon>
        <taxon>Araneus</taxon>
    </lineage>
</organism>
<gene>
    <name evidence="3" type="ORF">AVEN_209116_1</name>
    <name evidence="2" type="ORF">AVEN_274879_1</name>
</gene>